<evidence type="ECO:0000313" key="3">
    <source>
        <dbReference type="Proteomes" id="UP001165065"/>
    </source>
</evidence>
<evidence type="ECO:0000313" key="2">
    <source>
        <dbReference type="EMBL" id="GMI43863.1"/>
    </source>
</evidence>
<organism evidence="2 3">
    <name type="scientific">Triparma columacea</name>
    <dbReference type="NCBI Taxonomy" id="722753"/>
    <lineage>
        <taxon>Eukaryota</taxon>
        <taxon>Sar</taxon>
        <taxon>Stramenopiles</taxon>
        <taxon>Ochrophyta</taxon>
        <taxon>Bolidophyceae</taxon>
        <taxon>Parmales</taxon>
        <taxon>Triparmaceae</taxon>
        <taxon>Triparma</taxon>
    </lineage>
</organism>
<sequence>MESDAVEEENEENNEIENKEEYSERCMHYRTVWSWLLGCSSITTSSPPSMPHVPSYDDSGISGLAIVLEDGGVGTDGGRLMGEGLVQIGEEDIKRIVDIREGDIKGEEDGEGKGYKRWVKDEIRRRRNQEKEREEQEVIKERGRGKVLDYERPLLELFFTSMRPDYRL</sequence>
<comment type="caution">
    <text evidence="2">The sequence shown here is derived from an EMBL/GenBank/DDBJ whole genome shotgun (WGS) entry which is preliminary data.</text>
</comment>
<name>A0A9W7GGK7_9STRA</name>
<feature type="region of interest" description="Disordered" evidence="1">
    <location>
        <begin position="1"/>
        <end position="21"/>
    </location>
</feature>
<proteinExistence type="predicted"/>
<gene>
    <name evidence="2" type="ORF">TrCOL_g10008</name>
</gene>
<protein>
    <submittedName>
        <fullName evidence="2">Uncharacterized protein</fullName>
    </submittedName>
</protein>
<dbReference type="AlphaFoldDB" id="A0A9W7GGK7"/>
<reference evidence="3" key="1">
    <citation type="journal article" date="2023" name="Commun. Biol.">
        <title>Genome analysis of Parmales, the sister group of diatoms, reveals the evolutionary specialization of diatoms from phago-mixotrophs to photoautotrophs.</title>
        <authorList>
            <person name="Ban H."/>
            <person name="Sato S."/>
            <person name="Yoshikawa S."/>
            <person name="Yamada K."/>
            <person name="Nakamura Y."/>
            <person name="Ichinomiya M."/>
            <person name="Sato N."/>
            <person name="Blanc-Mathieu R."/>
            <person name="Endo H."/>
            <person name="Kuwata A."/>
            <person name="Ogata H."/>
        </authorList>
    </citation>
    <scope>NUCLEOTIDE SEQUENCE [LARGE SCALE GENOMIC DNA]</scope>
</reference>
<feature type="compositionally biased region" description="Acidic residues" evidence="1">
    <location>
        <begin position="1"/>
        <end position="15"/>
    </location>
</feature>
<dbReference type="Proteomes" id="UP001165065">
    <property type="component" value="Unassembled WGS sequence"/>
</dbReference>
<dbReference type="EMBL" id="BRYA01000201">
    <property type="protein sequence ID" value="GMI43863.1"/>
    <property type="molecule type" value="Genomic_DNA"/>
</dbReference>
<accession>A0A9W7GGK7</accession>
<keyword evidence="3" id="KW-1185">Reference proteome</keyword>
<evidence type="ECO:0000256" key="1">
    <source>
        <dbReference type="SAM" id="MobiDB-lite"/>
    </source>
</evidence>